<comment type="caution">
    <text evidence="2">The sequence shown here is derived from an EMBL/GenBank/DDBJ whole genome shotgun (WGS) entry which is preliminary data.</text>
</comment>
<sequence length="64" mass="7297">MFKSHNAQYVIVCHPILKVRNRCAETKMSVRHWDGLWSGREPTVPDTQLAHSRPKAGTERGIAQ</sequence>
<evidence type="ECO:0000256" key="1">
    <source>
        <dbReference type="SAM" id="MobiDB-lite"/>
    </source>
</evidence>
<accession>A0ABQ3XCV7</accession>
<evidence type="ECO:0000313" key="2">
    <source>
        <dbReference type="EMBL" id="GID56220.1"/>
    </source>
</evidence>
<feature type="region of interest" description="Disordered" evidence="1">
    <location>
        <begin position="41"/>
        <end position="64"/>
    </location>
</feature>
<organism evidence="2 3">
    <name type="scientific">Actinoplanes couchii</name>
    <dbReference type="NCBI Taxonomy" id="403638"/>
    <lineage>
        <taxon>Bacteria</taxon>
        <taxon>Bacillati</taxon>
        <taxon>Actinomycetota</taxon>
        <taxon>Actinomycetes</taxon>
        <taxon>Micromonosporales</taxon>
        <taxon>Micromonosporaceae</taxon>
        <taxon>Actinoplanes</taxon>
    </lineage>
</organism>
<proteinExistence type="predicted"/>
<name>A0ABQ3XCV7_9ACTN</name>
<keyword evidence="3" id="KW-1185">Reference proteome</keyword>
<gene>
    <name evidence="2" type="ORF">Aco03nite_046240</name>
</gene>
<evidence type="ECO:0000313" key="3">
    <source>
        <dbReference type="Proteomes" id="UP000612282"/>
    </source>
</evidence>
<dbReference type="EMBL" id="BOMG01000056">
    <property type="protein sequence ID" value="GID56220.1"/>
    <property type="molecule type" value="Genomic_DNA"/>
</dbReference>
<dbReference type="Proteomes" id="UP000612282">
    <property type="component" value="Unassembled WGS sequence"/>
</dbReference>
<reference evidence="2 3" key="1">
    <citation type="submission" date="2021-01" db="EMBL/GenBank/DDBJ databases">
        <title>Whole genome shotgun sequence of Actinoplanes couchii NBRC 106145.</title>
        <authorList>
            <person name="Komaki H."/>
            <person name="Tamura T."/>
        </authorList>
    </citation>
    <scope>NUCLEOTIDE SEQUENCE [LARGE SCALE GENOMIC DNA]</scope>
    <source>
        <strain evidence="2 3">NBRC 106145</strain>
    </source>
</reference>
<protein>
    <submittedName>
        <fullName evidence="2">Uncharacterized protein</fullName>
    </submittedName>
</protein>